<dbReference type="InterPro" id="IPR006073">
    <property type="entry name" value="GTP-bd"/>
</dbReference>
<dbReference type="InterPro" id="IPR027417">
    <property type="entry name" value="P-loop_NTPase"/>
</dbReference>
<dbReference type="EMBL" id="DSLA01000081">
    <property type="protein sequence ID" value="HEH35535.1"/>
    <property type="molecule type" value="Genomic_DNA"/>
</dbReference>
<protein>
    <submittedName>
        <fullName evidence="4">GTP-binding protein</fullName>
    </submittedName>
</protein>
<dbReference type="AlphaFoldDB" id="A0A7J2TJ08"/>
<dbReference type="Gene3D" id="3.40.50.300">
    <property type="entry name" value="P-loop containing nucleotide triphosphate hydrolases"/>
    <property type="match status" value="1"/>
</dbReference>
<evidence type="ECO:0000259" key="2">
    <source>
        <dbReference type="Pfam" id="PF06858"/>
    </source>
</evidence>
<sequence>MEAIRKLPTVLTAEELLDKIFRRSSRVGGGDLRERILNKLATISNVSRDYLKKIVSSHPNYEALPAFYREMVDLVVGIENLKKSLSSLNWANDMIQKIVTKSIAEIRKGKNPLEVYRSACGRISSIIEDIDEDLRFLNEAKQKMKEIPTLRDMPTVVVAGCPNVGKSSFVSIVSTAKPEIADYPFTTQKIIIGYTPEIQIIDTPGLLDRPLAKRSRIERKAILCLKNAADAILFIIDPTETCGYSMQSQLSLLEEIKRTFGKPMLEVYSKADMHDLRDRMAFSAKNGEGVKEVLEEITKIVKKVYSQTSTFIADSGQTSTQEQHS</sequence>
<dbReference type="Gene3D" id="1.20.120.1190">
    <property type="match status" value="1"/>
</dbReference>
<feature type="domain" description="NOG1 N-terminal helical" evidence="3">
    <location>
        <begin position="5"/>
        <end position="149"/>
    </location>
</feature>
<dbReference type="InterPro" id="IPR041623">
    <property type="entry name" value="NOG1_N"/>
</dbReference>
<organism evidence="4">
    <name type="scientific">Archaeoglobus fulgidus</name>
    <dbReference type="NCBI Taxonomy" id="2234"/>
    <lineage>
        <taxon>Archaea</taxon>
        <taxon>Methanobacteriati</taxon>
        <taxon>Methanobacteriota</taxon>
        <taxon>Archaeoglobi</taxon>
        <taxon>Archaeoglobales</taxon>
        <taxon>Archaeoglobaceae</taxon>
        <taxon>Archaeoglobus</taxon>
    </lineage>
</organism>
<dbReference type="PANTHER" id="PTHR45759">
    <property type="entry name" value="NUCLEOLAR GTP-BINDING PROTEIN 1"/>
    <property type="match status" value="1"/>
</dbReference>
<evidence type="ECO:0000259" key="3">
    <source>
        <dbReference type="Pfam" id="PF17835"/>
    </source>
</evidence>
<keyword evidence="1" id="KW-0342">GTP-binding</keyword>
<dbReference type="Pfam" id="PF06858">
    <property type="entry name" value="NOG1"/>
    <property type="match status" value="1"/>
</dbReference>
<reference evidence="4" key="1">
    <citation type="journal article" date="2020" name="mSystems">
        <title>Genome- and Community-Level Interaction Insights into Carbon Utilization and Element Cycling Functions of Hydrothermarchaeota in Hydrothermal Sediment.</title>
        <authorList>
            <person name="Zhou Z."/>
            <person name="Liu Y."/>
            <person name="Xu W."/>
            <person name="Pan J."/>
            <person name="Luo Z.H."/>
            <person name="Li M."/>
        </authorList>
    </citation>
    <scope>NUCLEOTIDE SEQUENCE [LARGE SCALE GENOMIC DNA]</scope>
    <source>
        <strain evidence="4">SpSt-26</strain>
    </source>
</reference>
<dbReference type="InterPro" id="IPR010674">
    <property type="entry name" value="NOG1_Rossman_fold_dom"/>
</dbReference>
<dbReference type="GO" id="GO:0005525">
    <property type="term" value="F:GTP binding"/>
    <property type="evidence" value="ECO:0007669"/>
    <property type="project" value="UniProtKB-KW"/>
</dbReference>
<evidence type="ECO:0000256" key="1">
    <source>
        <dbReference type="ARBA" id="ARBA00023134"/>
    </source>
</evidence>
<gene>
    <name evidence="4" type="ORF">ENP88_05185</name>
</gene>
<keyword evidence="1" id="KW-0547">Nucleotide-binding</keyword>
<dbReference type="CDD" id="cd01897">
    <property type="entry name" value="NOG"/>
    <property type="match status" value="1"/>
</dbReference>
<evidence type="ECO:0000313" key="4">
    <source>
        <dbReference type="EMBL" id="HEH35535.1"/>
    </source>
</evidence>
<dbReference type="PRINTS" id="PR00326">
    <property type="entry name" value="GTP1OBG"/>
</dbReference>
<proteinExistence type="predicted"/>
<comment type="caution">
    <text evidence="4">The sequence shown here is derived from an EMBL/GenBank/DDBJ whole genome shotgun (WGS) entry which is preliminary data.</text>
</comment>
<feature type="domain" description="Nucleolar GTP-binding protein 1 Rossman-fold" evidence="2">
    <location>
        <begin position="217"/>
        <end position="272"/>
    </location>
</feature>
<dbReference type="Pfam" id="PF17835">
    <property type="entry name" value="NOG1_N"/>
    <property type="match status" value="1"/>
</dbReference>
<dbReference type="SUPFAM" id="SSF52540">
    <property type="entry name" value="P-loop containing nucleoside triphosphate hydrolases"/>
    <property type="match status" value="1"/>
</dbReference>
<name>A0A7J2TJ08_ARCFL</name>
<accession>A0A7J2TJ08</accession>